<organism evidence="1 2">
    <name type="scientific">Atlanticothrix silvestris CENA357</name>
    <dbReference type="NCBI Taxonomy" id="1725252"/>
    <lineage>
        <taxon>Bacteria</taxon>
        <taxon>Bacillati</taxon>
        <taxon>Cyanobacteriota</taxon>
        <taxon>Cyanophyceae</taxon>
        <taxon>Nostocales</taxon>
        <taxon>Nodulariaceae</taxon>
        <taxon>Atlanticothrix</taxon>
        <taxon>Atlanticothrix silvestris</taxon>
    </lineage>
</organism>
<reference evidence="1 2" key="1">
    <citation type="journal article" date="2021" name="Int. J. Syst. Evol. Microbiol.">
        <title>Amazonocrinis nigriterrae gen. nov., sp. nov., Atlanticothrix silvestris gen. nov., sp. nov. and Dendronalium phyllosphericum gen. nov., sp. nov., nostocacean cyanobacteria from Brazilian environments.</title>
        <authorList>
            <person name="Alvarenga D.O."/>
            <person name="Andreote A.P.D."/>
            <person name="Branco L.H.Z."/>
            <person name="Delbaje E."/>
            <person name="Cruz R.B."/>
            <person name="Varani A.M."/>
            <person name="Fiore M.F."/>
        </authorList>
    </citation>
    <scope>NUCLEOTIDE SEQUENCE [LARGE SCALE GENOMIC DNA]</scope>
    <source>
        <strain evidence="1 2">CENA357</strain>
    </source>
</reference>
<protein>
    <submittedName>
        <fullName evidence="1">Uncharacterized protein</fullName>
    </submittedName>
</protein>
<evidence type="ECO:0000313" key="2">
    <source>
        <dbReference type="Proteomes" id="UP000599391"/>
    </source>
</evidence>
<comment type="caution">
    <text evidence="1">The sequence shown here is derived from an EMBL/GenBank/DDBJ whole genome shotgun (WGS) entry which is preliminary data.</text>
</comment>
<name>A0A8J7HL44_9CYAN</name>
<sequence length="109" mass="12512">MSRRSPSVRKNDCDRTAANVIKAYQKGNKIHQAWTNCSYVKGAKHLGYITLFRPPYQEQLADMPLVDLYDEGNLWISKEEFLQIIKASPNDVVWVVRFKVEAINANTPT</sequence>
<dbReference type="EMBL" id="JAECZB010000066">
    <property type="protein sequence ID" value="MBH8554200.1"/>
    <property type="molecule type" value="Genomic_DNA"/>
</dbReference>
<dbReference type="RefSeq" id="WP_214440447.1">
    <property type="nucleotide sequence ID" value="NZ_JAECZB010000066.1"/>
</dbReference>
<dbReference type="AlphaFoldDB" id="A0A8J7HL44"/>
<accession>A0A8J7HL44</accession>
<proteinExistence type="predicted"/>
<keyword evidence="2" id="KW-1185">Reference proteome</keyword>
<gene>
    <name evidence="1" type="ORF">I8751_17885</name>
</gene>
<dbReference type="Proteomes" id="UP000599391">
    <property type="component" value="Unassembled WGS sequence"/>
</dbReference>
<evidence type="ECO:0000313" key="1">
    <source>
        <dbReference type="EMBL" id="MBH8554200.1"/>
    </source>
</evidence>